<evidence type="ECO:0000313" key="4">
    <source>
        <dbReference type="Proteomes" id="UP000218824"/>
    </source>
</evidence>
<gene>
    <name evidence="3" type="ORF">LEN_1188</name>
</gene>
<reference evidence="3 4" key="1">
    <citation type="journal article" date="2017" name="DNA Res.">
        <title>Complete genome sequence and expression profile of the commercial lytic enzyme producer Lysobacter enzymogenes M497-1.</title>
        <authorList>
            <person name="Takami H."/>
            <person name="Toyoda A."/>
            <person name="Uchiyama I."/>
            <person name="Itoh T."/>
            <person name="Takaki Y."/>
            <person name="Arai W."/>
            <person name="Nishi S."/>
            <person name="Kawai M."/>
            <person name="Shinya K."/>
            <person name="Ikeda H."/>
        </authorList>
    </citation>
    <scope>NUCLEOTIDE SEQUENCE [LARGE SCALE GENOMIC DNA]</scope>
    <source>
        <strain evidence="3 4">M497-1</strain>
    </source>
</reference>
<protein>
    <recommendedName>
        <fullName evidence="5">Tetratricopeptide repeat protein</fullName>
    </recommendedName>
</protein>
<sequence length="543" mass="58322">MNPRPPATPDLAAAPPGGARIEPAAGDWTELDFDAPHRRNREDDDTAADAGLRGWLLRHWLRVALILAGIAALAALTLWRQPLSEWVWPETRLQRLRDQAAQALSEGRLSSPDGRGARELYEAALAVDPDRGDARQGLARTGEVALQQARQAIDGGHFEFARQRIALARDLAVPRAKVEPLAQLLRQREAAHAGLDRMVAAAAGAREQGRLDGAPDAALPLYLRVLELQPQRNDALEGRDDTLADLLQQARQALERGELVRGAQGIARAQEADPGHADLPDSLTLLELRLERRRGEAAQALRRQRLDAAVEAYRDVLTVRPDDAAAREGLMTVAAAHAERSERLAADFRFADAEEELGLARAIAPAAPAVTIARQHLDRARESRKRFDQEGPAHRRQSLQRLLAEAAAAEQRGDLLTPPGDSAYDKLRAAQAIAPNDAAVRAAAARLLPAAKRCFERELGGNRLSRAGECLDARRALEGGGGAVREASARLAQRWIGVGSERLGAGELRAAQAALQAARGLDGNAPGLAELAARVQAAGAASN</sequence>
<dbReference type="SUPFAM" id="SSF48452">
    <property type="entry name" value="TPR-like"/>
    <property type="match status" value="1"/>
</dbReference>
<evidence type="ECO:0000256" key="1">
    <source>
        <dbReference type="SAM" id="MobiDB-lite"/>
    </source>
</evidence>
<evidence type="ECO:0000256" key="2">
    <source>
        <dbReference type="SAM" id="Phobius"/>
    </source>
</evidence>
<keyword evidence="2" id="KW-0472">Membrane</keyword>
<feature type="compositionally biased region" description="Low complexity" evidence="1">
    <location>
        <begin position="9"/>
        <end position="20"/>
    </location>
</feature>
<accession>A0AAU9ACG8</accession>
<dbReference type="Proteomes" id="UP000218824">
    <property type="component" value="Chromosome"/>
</dbReference>
<dbReference type="InterPro" id="IPR011990">
    <property type="entry name" value="TPR-like_helical_dom_sf"/>
</dbReference>
<feature type="transmembrane region" description="Helical" evidence="2">
    <location>
        <begin position="60"/>
        <end position="79"/>
    </location>
</feature>
<feature type="region of interest" description="Disordered" evidence="1">
    <location>
        <begin position="1"/>
        <end position="27"/>
    </location>
</feature>
<proteinExistence type="predicted"/>
<dbReference type="AlphaFoldDB" id="A0AAU9ACG8"/>
<dbReference type="RefSeq" id="WP_096377023.1">
    <property type="nucleotide sequence ID" value="NZ_AP014940.1"/>
</dbReference>
<evidence type="ECO:0000313" key="3">
    <source>
        <dbReference type="EMBL" id="BAV96675.1"/>
    </source>
</evidence>
<keyword evidence="2" id="KW-0812">Transmembrane</keyword>
<dbReference type="EMBL" id="AP014940">
    <property type="protein sequence ID" value="BAV96675.1"/>
    <property type="molecule type" value="Genomic_DNA"/>
</dbReference>
<keyword evidence="2" id="KW-1133">Transmembrane helix</keyword>
<dbReference type="KEGG" id="lem:LEN_1188"/>
<dbReference type="Gene3D" id="1.25.40.10">
    <property type="entry name" value="Tetratricopeptide repeat domain"/>
    <property type="match status" value="1"/>
</dbReference>
<dbReference type="GeneID" id="83063063"/>
<organism evidence="3 4">
    <name type="scientific">Lysobacter enzymogenes</name>
    <dbReference type="NCBI Taxonomy" id="69"/>
    <lineage>
        <taxon>Bacteria</taxon>
        <taxon>Pseudomonadati</taxon>
        <taxon>Pseudomonadota</taxon>
        <taxon>Gammaproteobacteria</taxon>
        <taxon>Lysobacterales</taxon>
        <taxon>Lysobacteraceae</taxon>
        <taxon>Lysobacter</taxon>
    </lineage>
</organism>
<evidence type="ECO:0008006" key="5">
    <source>
        <dbReference type="Google" id="ProtNLM"/>
    </source>
</evidence>
<name>A0AAU9ACG8_LYSEN</name>